<dbReference type="STRING" id="29172.A0A0D8Y8L7"/>
<protein>
    <recommendedName>
        <fullName evidence="1">Aftiphilin clathrin-binding box domain-containing protein</fullName>
    </recommendedName>
</protein>
<dbReference type="Proteomes" id="UP000053766">
    <property type="component" value="Unassembled WGS sequence"/>
</dbReference>
<organism evidence="2 3">
    <name type="scientific">Dictyocaulus viviparus</name>
    <name type="common">Bovine lungworm</name>
    <dbReference type="NCBI Taxonomy" id="29172"/>
    <lineage>
        <taxon>Eukaryota</taxon>
        <taxon>Metazoa</taxon>
        <taxon>Ecdysozoa</taxon>
        <taxon>Nematoda</taxon>
        <taxon>Chromadorea</taxon>
        <taxon>Rhabditida</taxon>
        <taxon>Rhabditina</taxon>
        <taxon>Rhabditomorpha</taxon>
        <taxon>Strongyloidea</taxon>
        <taxon>Metastrongylidae</taxon>
        <taxon>Dictyocaulus</taxon>
    </lineage>
</organism>
<dbReference type="InterPro" id="IPR029205">
    <property type="entry name" value="Clathrin-bd"/>
</dbReference>
<dbReference type="OrthoDB" id="5917212at2759"/>
<reference evidence="2 3" key="1">
    <citation type="submission" date="2013-11" db="EMBL/GenBank/DDBJ databases">
        <title>Draft genome of the bovine lungworm Dictyocaulus viviparus.</title>
        <authorList>
            <person name="Mitreva M."/>
        </authorList>
    </citation>
    <scope>NUCLEOTIDE SEQUENCE [LARGE SCALE GENOMIC DNA]</scope>
    <source>
        <strain evidence="2 3">HannoverDv2000</strain>
    </source>
</reference>
<proteinExistence type="predicted"/>
<evidence type="ECO:0000313" key="3">
    <source>
        <dbReference type="Proteomes" id="UP000053766"/>
    </source>
</evidence>
<reference evidence="3" key="2">
    <citation type="journal article" date="2016" name="Sci. Rep.">
        <title>Dictyocaulus viviparus genome, variome and transcriptome elucidate lungworm biology and support future intervention.</title>
        <authorList>
            <person name="McNulty S.N."/>
            <person name="Strube C."/>
            <person name="Rosa B.A."/>
            <person name="Martin J.C."/>
            <person name="Tyagi R."/>
            <person name="Choi Y.J."/>
            <person name="Wang Q."/>
            <person name="Hallsworth Pepin K."/>
            <person name="Zhang X."/>
            <person name="Ozersky P."/>
            <person name="Wilson R.K."/>
            <person name="Sternberg P.W."/>
            <person name="Gasser R.B."/>
            <person name="Mitreva M."/>
        </authorList>
    </citation>
    <scope>NUCLEOTIDE SEQUENCE [LARGE SCALE GENOMIC DNA]</scope>
    <source>
        <strain evidence="3">HannoverDv2000</strain>
    </source>
</reference>
<sequence length="506" mass="55195">MDFEAPPPFVGKLDEPSDFECDARITVDDSEEFNTGHLELPTDLPCNTFQSNSPQLSSCKNSFVKRDDENDKHVNHHICHTAINGIRIAAKPCSTDGLEHSLYQEDASQVDENDEDEFGDFADFSGHNLGPPDIKETGFPMVLSGGSSEVSSSLEKIAQSDQKIRPSTCQGTGVTEEWSSFISPKESKSDSSWSADFKGCSGPFTEEVGCSSCVSHPITSDLLTSETMASLGLEELCDMLGLWHVENKFGDDEVYDVISILDSDASTIKENKDVPFFKGCELWLSLRVIEEASALKFEWRGSQHRANFYKTLGIDANTTRASSSPSAMFNILEPTPITENGATRQFAKMLCEEARNSKTVAPGVISCELQASVPSTSVEPLSIPNADFDWEKSGLTNPTTAANRSSALLDVDFLWANSSGGNASTISTLQKELDQLGLSNSKIVPENLPSMLDVVMASATKSDRKNIRPPSELSLDARALHDQLPDIDFLRSSMIMFPIGGNRSDQ</sequence>
<dbReference type="EMBL" id="KN716194">
    <property type="protein sequence ID" value="KJH50926.1"/>
    <property type="molecule type" value="Genomic_DNA"/>
</dbReference>
<dbReference type="PANTHER" id="PTHR16156:SF10">
    <property type="entry name" value="AFTIPHILIN-RELATED"/>
    <property type="match status" value="1"/>
</dbReference>
<gene>
    <name evidence="2" type="ORF">DICVIV_02887</name>
</gene>
<evidence type="ECO:0000313" key="2">
    <source>
        <dbReference type="EMBL" id="KJH50926.1"/>
    </source>
</evidence>
<name>A0A0D8Y8L7_DICVI</name>
<dbReference type="GO" id="GO:0032588">
    <property type="term" value="C:trans-Golgi network membrane"/>
    <property type="evidence" value="ECO:0007669"/>
    <property type="project" value="InterPro"/>
</dbReference>
<dbReference type="GO" id="GO:0030121">
    <property type="term" value="C:AP-1 adaptor complex"/>
    <property type="evidence" value="ECO:0007669"/>
    <property type="project" value="TreeGrafter"/>
</dbReference>
<accession>A0A0D8Y8L7</accession>
<dbReference type="AlphaFoldDB" id="A0A0D8Y8L7"/>
<dbReference type="Pfam" id="PF15045">
    <property type="entry name" value="Clathrin_bdg"/>
    <property type="match status" value="1"/>
</dbReference>
<feature type="domain" description="Aftiphilin clathrin-binding box" evidence="1">
    <location>
        <begin position="281"/>
        <end position="339"/>
    </location>
</feature>
<dbReference type="GO" id="GO:0030276">
    <property type="term" value="F:clathrin binding"/>
    <property type="evidence" value="ECO:0007669"/>
    <property type="project" value="InterPro"/>
</dbReference>
<evidence type="ECO:0000259" key="1">
    <source>
        <dbReference type="Pfam" id="PF15045"/>
    </source>
</evidence>
<dbReference type="PANTHER" id="PTHR16156">
    <property type="entry name" value="AFTIPHILIN A-RELATED"/>
    <property type="match status" value="1"/>
</dbReference>
<keyword evidence="3" id="KW-1185">Reference proteome</keyword>
<dbReference type="InterPro" id="IPR046359">
    <property type="entry name" value="Aftin-like"/>
</dbReference>